<evidence type="ECO:0000313" key="2">
    <source>
        <dbReference type="Proteomes" id="UP001529510"/>
    </source>
</evidence>
<keyword evidence="2" id="KW-1185">Reference proteome</keyword>
<name>A0ABD0MVK2_CIRMR</name>
<dbReference type="InterPro" id="IPR036875">
    <property type="entry name" value="Znf_CCHC_sf"/>
</dbReference>
<evidence type="ECO:0008006" key="3">
    <source>
        <dbReference type="Google" id="ProtNLM"/>
    </source>
</evidence>
<gene>
    <name evidence="1" type="ORF">M9458_051629</name>
</gene>
<dbReference type="EMBL" id="JAMKFB020000146">
    <property type="protein sequence ID" value="KAL0153030.1"/>
    <property type="molecule type" value="Genomic_DNA"/>
</dbReference>
<comment type="caution">
    <text evidence="1">The sequence shown here is derived from an EMBL/GenBank/DDBJ whole genome shotgun (WGS) entry which is preliminary data.</text>
</comment>
<feature type="non-terminal residue" evidence="1">
    <location>
        <position position="1"/>
    </location>
</feature>
<evidence type="ECO:0000313" key="1">
    <source>
        <dbReference type="EMBL" id="KAL0153030.1"/>
    </source>
</evidence>
<proteinExistence type="predicted"/>
<dbReference type="Proteomes" id="UP001529510">
    <property type="component" value="Unassembled WGS sequence"/>
</dbReference>
<organism evidence="1 2">
    <name type="scientific">Cirrhinus mrigala</name>
    <name type="common">Mrigala</name>
    <dbReference type="NCBI Taxonomy" id="683832"/>
    <lineage>
        <taxon>Eukaryota</taxon>
        <taxon>Metazoa</taxon>
        <taxon>Chordata</taxon>
        <taxon>Craniata</taxon>
        <taxon>Vertebrata</taxon>
        <taxon>Euteleostomi</taxon>
        <taxon>Actinopterygii</taxon>
        <taxon>Neopterygii</taxon>
        <taxon>Teleostei</taxon>
        <taxon>Ostariophysi</taxon>
        <taxon>Cypriniformes</taxon>
        <taxon>Cyprinidae</taxon>
        <taxon>Labeoninae</taxon>
        <taxon>Labeonini</taxon>
        <taxon>Cirrhinus</taxon>
    </lineage>
</organism>
<dbReference type="SUPFAM" id="SSF57756">
    <property type="entry name" value="Retrovirus zinc finger-like domains"/>
    <property type="match status" value="1"/>
</dbReference>
<reference evidence="1 2" key="1">
    <citation type="submission" date="2024-05" db="EMBL/GenBank/DDBJ databases">
        <title>Genome sequencing and assembly of Indian major carp, Cirrhinus mrigala (Hamilton, 1822).</title>
        <authorList>
            <person name="Mohindra V."/>
            <person name="Chowdhury L.M."/>
            <person name="Lal K."/>
            <person name="Jena J.K."/>
        </authorList>
    </citation>
    <scope>NUCLEOTIDE SEQUENCE [LARGE SCALE GENOMIC DNA]</scope>
    <source>
        <strain evidence="1">CM1030</strain>
        <tissue evidence="1">Blood</tissue>
    </source>
</reference>
<protein>
    <recommendedName>
        <fullName evidence="3">CCHC-type domain-containing protein</fullName>
    </recommendedName>
</protein>
<accession>A0ABD0MVK2</accession>
<sequence length="104" mass="12054">MINFDQEKLPEKVYIGFMCYDVRLYIPPPIRCFKCQRYGHVAAVCKGKQRCGKCSGEHDVVIVGGNTVPLTEDVRLVRGRPKCNESRLFRESVMQKLQRRFQGM</sequence>
<dbReference type="AlphaFoldDB" id="A0ABD0MVK2"/>